<proteinExistence type="inferred from homology"/>
<keyword evidence="11" id="KW-1185">Reference proteome</keyword>
<evidence type="ECO:0000256" key="10">
    <source>
        <dbReference type="RuleBase" id="RU351113"/>
    </source>
</evidence>
<feature type="transmembrane region" description="Helical" evidence="10">
    <location>
        <begin position="295"/>
        <end position="315"/>
    </location>
</feature>
<comment type="caution">
    <text evidence="10">Lacks conserved residue(s) required for the propagation of feature annotation.</text>
</comment>
<evidence type="ECO:0000256" key="7">
    <source>
        <dbReference type="ARBA" id="ARBA00023136"/>
    </source>
</evidence>
<dbReference type="GO" id="GO:0004984">
    <property type="term" value="F:olfactory receptor activity"/>
    <property type="evidence" value="ECO:0007669"/>
    <property type="project" value="InterPro"/>
</dbReference>
<comment type="subcellular location">
    <subcellularLocation>
        <location evidence="1 10">Cell membrane</location>
        <topology evidence="1 10">Multi-pass membrane protein</topology>
    </subcellularLocation>
</comment>
<keyword evidence="5 10" id="KW-0552">Olfaction</keyword>
<comment type="similarity">
    <text evidence="10">Belongs to the insect chemoreceptor superfamily. Heteromeric odorant receptor channel (TC 1.A.69) family.</text>
</comment>
<dbReference type="Pfam" id="PF02949">
    <property type="entry name" value="7tm_6"/>
    <property type="match status" value="1"/>
</dbReference>
<sequence length="391" mass="45463">MIRKEDQYFSVNRILLLTIGLWPYQQSNFTRFQHIFISAIFTTFITFQLTAFLTLRCTSELFMKVLSYLCHFTSPVIKYNVFYFNIEGVKDLLIQLQHIHNKLKNKNEIAIMKKYDCTAKHYAVALTILGVCGMFALVIVQFSLNMADVDLSTNNSRSYQFLFTMEYFIDPEKYFYFILLHINAAMCIAVIVEIAVGSMMIAYIHHICGMFRIASYRIENAININILQTITLKNKILMIESIICAVDIHRQAMKLNRHFVSTLEIMLFCLIICCVITLSLNLFQIASFVGNMEKVLMPFLCSLVAILHMFLSNLMGQIVIDYNNHIFTTAYNVQWYKTPLHIQRMILFLLQRGTKEFKINFGRLFDGSMMNFATLLKASLSYFTVIHSTRS</sequence>
<evidence type="ECO:0000256" key="6">
    <source>
        <dbReference type="ARBA" id="ARBA00022989"/>
    </source>
</evidence>
<keyword evidence="2" id="KW-1003">Cell membrane</keyword>
<feature type="transmembrane region" description="Helical" evidence="10">
    <location>
        <begin position="7"/>
        <end position="24"/>
    </location>
</feature>
<dbReference type="Proteomes" id="UP000504618">
    <property type="component" value="Unplaced"/>
</dbReference>
<keyword evidence="7 10" id="KW-0472">Membrane</keyword>
<evidence type="ECO:0000256" key="1">
    <source>
        <dbReference type="ARBA" id="ARBA00004651"/>
    </source>
</evidence>
<feature type="transmembrane region" description="Helical" evidence="10">
    <location>
        <begin position="259"/>
        <end position="283"/>
    </location>
</feature>
<evidence type="ECO:0000256" key="4">
    <source>
        <dbReference type="ARBA" id="ARBA00022692"/>
    </source>
</evidence>
<dbReference type="RefSeq" id="XP_024869562.1">
    <property type="nucleotide sequence ID" value="XM_025013794.1"/>
</dbReference>
<evidence type="ECO:0000256" key="2">
    <source>
        <dbReference type="ARBA" id="ARBA00022475"/>
    </source>
</evidence>
<dbReference type="AlphaFoldDB" id="A0A6J1PIZ4"/>
<accession>A0A6J1PIZ4</accession>
<name>A0A6J1PIZ4_9HYME</name>
<keyword evidence="3 10" id="KW-0716">Sensory transduction</keyword>
<protein>
    <recommendedName>
        <fullName evidence="10">Odorant receptor</fullName>
    </recommendedName>
</protein>
<keyword evidence="9 10" id="KW-0807">Transducer</keyword>
<dbReference type="GO" id="GO:0005549">
    <property type="term" value="F:odorant binding"/>
    <property type="evidence" value="ECO:0007669"/>
    <property type="project" value="InterPro"/>
</dbReference>
<evidence type="ECO:0000256" key="3">
    <source>
        <dbReference type="ARBA" id="ARBA00022606"/>
    </source>
</evidence>
<evidence type="ECO:0000313" key="12">
    <source>
        <dbReference type="RefSeq" id="XP_024869562.1"/>
    </source>
</evidence>
<keyword evidence="4 10" id="KW-0812">Transmembrane</keyword>
<organism evidence="11 12">
    <name type="scientific">Temnothorax curvispinosus</name>
    <dbReference type="NCBI Taxonomy" id="300111"/>
    <lineage>
        <taxon>Eukaryota</taxon>
        <taxon>Metazoa</taxon>
        <taxon>Ecdysozoa</taxon>
        <taxon>Arthropoda</taxon>
        <taxon>Hexapoda</taxon>
        <taxon>Insecta</taxon>
        <taxon>Pterygota</taxon>
        <taxon>Neoptera</taxon>
        <taxon>Endopterygota</taxon>
        <taxon>Hymenoptera</taxon>
        <taxon>Apocrita</taxon>
        <taxon>Aculeata</taxon>
        <taxon>Formicoidea</taxon>
        <taxon>Formicidae</taxon>
        <taxon>Myrmicinae</taxon>
        <taxon>Temnothorax</taxon>
    </lineage>
</organism>
<feature type="transmembrane region" description="Helical" evidence="10">
    <location>
        <begin position="122"/>
        <end position="144"/>
    </location>
</feature>
<evidence type="ECO:0000313" key="11">
    <source>
        <dbReference type="Proteomes" id="UP000504618"/>
    </source>
</evidence>
<keyword evidence="6 10" id="KW-1133">Transmembrane helix</keyword>
<dbReference type="GO" id="GO:0005886">
    <property type="term" value="C:plasma membrane"/>
    <property type="evidence" value="ECO:0007669"/>
    <property type="project" value="UniProtKB-SubCell"/>
</dbReference>
<evidence type="ECO:0000256" key="8">
    <source>
        <dbReference type="ARBA" id="ARBA00023170"/>
    </source>
</evidence>
<evidence type="ECO:0000256" key="5">
    <source>
        <dbReference type="ARBA" id="ARBA00022725"/>
    </source>
</evidence>
<dbReference type="PANTHER" id="PTHR21137">
    <property type="entry name" value="ODORANT RECEPTOR"/>
    <property type="match status" value="1"/>
</dbReference>
<dbReference type="PANTHER" id="PTHR21137:SF35">
    <property type="entry name" value="ODORANT RECEPTOR 19A-RELATED"/>
    <property type="match status" value="1"/>
</dbReference>
<dbReference type="OrthoDB" id="7551260at2759"/>
<dbReference type="GeneID" id="112453186"/>
<reference evidence="12" key="1">
    <citation type="submission" date="2025-08" db="UniProtKB">
        <authorList>
            <consortium name="RefSeq"/>
        </authorList>
    </citation>
    <scope>IDENTIFICATION</scope>
    <source>
        <tissue evidence="12">Whole body</tissue>
    </source>
</reference>
<dbReference type="GO" id="GO:0007165">
    <property type="term" value="P:signal transduction"/>
    <property type="evidence" value="ECO:0007669"/>
    <property type="project" value="UniProtKB-KW"/>
</dbReference>
<dbReference type="InterPro" id="IPR004117">
    <property type="entry name" value="7tm6_olfct_rcpt"/>
</dbReference>
<keyword evidence="8 10" id="KW-0675">Receptor</keyword>
<gene>
    <name evidence="12" type="primary">LOC112453186</name>
</gene>
<feature type="transmembrane region" description="Helical" evidence="10">
    <location>
        <begin position="174"/>
        <end position="204"/>
    </location>
</feature>
<feature type="transmembrane region" description="Helical" evidence="10">
    <location>
        <begin position="36"/>
        <end position="55"/>
    </location>
</feature>
<evidence type="ECO:0000256" key="9">
    <source>
        <dbReference type="ARBA" id="ARBA00023224"/>
    </source>
</evidence>